<dbReference type="AlphaFoldDB" id="A0A0D9VHC3"/>
<sequence>MELWLLVVALAVSLLYYLSILRRYARGGGSKAPLPPGPTPLPLIGNLHNLRGDVIHHRLTSLARVHGPVMLLRFGLTRAVVISSRDAAAEAYTKHDRRLAARLIRDTSRAYGLSERSTIWLPSSNPRWKTLRGIQATHLFSPRGMAAVHAIRERKVRDIVAYFRSRAGNGEEVLFGQAIYSGVLNLVSSSFFSVNMIGAGSEESHGLRDLVEDLLTAVTKPNVSDIFPFLQPFDLQGIRRWTAKRLEKAFGILNGIIDRRLADYDSANGAGSTEKGSNNDFLDALLGLVSDGKMAREDVTVLLLEIFGAGSDTMSVSLEWAMAELLRNPDAMAKVRAELKDVLGDKKALEEADAARLPYLQAVLKESMRLHPVGPILLPHYAEEDGVVIGGYAVPKDTAVLFNASAIMRDPAAWEKPDEFMPERFMRSEHSFDFRGKDFEFIPFGSGRRLCPGVPLAERLVPFILASLLHAFEWRLPGGMSAHEMDLTERFSTTNCLAVPLKVVLTIN</sequence>
<evidence type="ECO:0000313" key="11">
    <source>
        <dbReference type="Proteomes" id="UP000032180"/>
    </source>
</evidence>
<dbReference type="SUPFAM" id="SSF48264">
    <property type="entry name" value="Cytochrome P450"/>
    <property type="match status" value="1"/>
</dbReference>
<evidence type="ECO:0000256" key="9">
    <source>
        <dbReference type="RuleBase" id="RU000461"/>
    </source>
</evidence>
<dbReference type="eggNOG" id="KOG0156">
    <property type="taxonomic scope" value="Eukaryota"/>
</dbReference>
<keyword evidence="7 8" id="KW-0408">Iron</keyword>
<dbReference type="GO" id="GO:0020037">
    <property type="term" value="F:heme binding"/>
    <property type="evidence" value="ECO:0007669"/>
    <property type="project" value="InterPro"/>
</dbReference>
<dbReference type="Pfam" id="PF00067">
    <property type="entry name" value="p450"/>
    <property type="match status" value="1"/>
</dbReference>
<dbReference type="GO" id="GO:0006952">
    <property type="term" value="P:defense response"/>
    <property type="evidence" value="ECO:0007669"/>
    <property type="project" value="UniProtKB-KW"/>
</dbReference>
<dbReference type="Gene3D" id="1.10.630.10">
    <property type="entry name" value="Cytochrome P450"/>
    <property type="match status" value="1"/>
</dbReference>
<reference evidence="10 11" key="1">
    <citation type="submission" date="2012-08" db="EMBL/GenBank/DDBJ databases">
        <title>Oryza genome evolution.</title>
        <authorList>
            <person name="Wing R.A."/>
        </authorList>
    </citation>
    <scope>NUCLEOTIDE SEQUENCE</scope>
</reference>
<evidence type="ECO:0000256" key="6">
    <source>
        <dbReference type="ARBA" id="ARBA00023002"/>
    </source>
</evidence>
<dbReference type="Gramene" id="LPERR02G17220.1">
    <property type="protein sequence ID" value="LPERR02G17220.1"/>
    <property type="gene ID" value="LPERR02G17220"/>
</dbReference>
<keyword evidence="11" id="KW-1185">Reference proteome</keyword>
<name>A0A0D9VHC3_9ORYZ</name>
<comment type="cofactor">
    <cofactor evidence="8">
        <name>heme</name>
        <dbReference type="ChEBI" id="CHEBI:30413"/>
    </cofactor>
</comment>
<dbReference type="GO" id="GO:0102597">
    <property type="term" value="F:3alpha-hydroxy-ent-sandaracopimardiene 9-beta-monooxygenase activity"/>
    <property type="evidence" value="ECO:0007669"/>
    <property type="project" value="EnsemblPlants"/>
</dbReference>
<reference evidence="10" key="3">
    <citation type="submission" date="2015-04" db="UniProtKB">
        <authorList>
            <consortium name="EnsemblPlants"/>
        </authorList>
    </citation>
    <scope>IDENTIFICATION</scope>
</reference>
<accession>A0A0D9VHC3</accession>
<keyword evidence="9" id="KW-0503">Monooxygenase</keyword>
<dbReference type="CDD" id="cd11073">
    <property type="entry name" value="CYP76-like"/>
    <property type="match status" value="1"/>
</dbReference>
<keyword evidence="2" id="KW-0812">Transmembrane</keyword>
<dbReference type="InterPro" id="IPR001128">
    <property type="entry name" value="Cyt_P450"/>
</dbReference>
<proteinExistence type="inferred from homology"/>
<reference evidence="11" key="2">
    <citation type="submission" date="2013-12" db="EMBL/GenBank/DDBJ databases">
        <authorList>
            <person name="Yu Y."/>
            <person name="Lee S."/>
            <person name="de Baynast K."/>
            <person name="Wissotski M."/>
            <person name="Liu L."/>
            <person name="Talag J."/>
            <person name="Goicoechea J."/>
            <person name="Angelova A."/>
            <person name="Jetty R."/>
            <person name="Kudrna D."/>
            <person name="Golser W."/>
            <person name="Rivera L."/>
            <person name="Zhang J."/>
            <person name="Wing R."/>
        </authorList>
    </citation>
    <scope>NUCLEOTIDE SEQUENCE</scope>
</reference>
<evidence type="ECO:0000256" key="8">
    <source>
        <dbReference type="PIRSR" id="PIRSR602401-1"/>
    </source>
</evidence>
<dbReference type="GO" id="GO:0051502">
    <property type="term" value="P:diterpene phytoalexin biosynthetic process"/>
    <property type="evidence" value="ECO:0007669"/>
    <property type="project" value="EnsemblPlants"/>
</dbReference>
<dbReference type="InterPro" id="IPR017972">
    <property type="entry name" value="Cyt_P450_CS"/>
</dbReference>
<dbReference type="InterPro" id="IPR036396">
    <property type="entry name" value="Cyt_P450_sf"/>
</dbReference>
<keyword evidence="4" id="KW-0611">Plant defense</keyword>
<evidence type="ECO:0000256" key="5">
    <source>
        <dbReference type="ARBA" id="ARBA00022989"/>
    </source>
</evidence>
<dbReference type="PANTHER" id="PTHR47950:SF44">
    <property type="entry name" value="CYTOCHROME P450, FAMILY 76, SUBFAMILY C, POLYPEPTIDE 5-RELATED"/>
    <property type="match status" value="1"/>
</dbReference>
<dbReference type="STRING" id="77586.A0A0D9VHC3"/>
<comment type="similarity">
    <text evidence="1 9">Belongs to the cytochrome P450 family.</text>
</comment>
<dbReference type="PROSITE" id="PS00086">
    <property type="entry name" value="CYTOCHROME_P450"/>
    <property type="match status" value="1"/>
</dbReference>
<organism evidence="10 11">
    <name type="scientific">Leersia perrieri</name>
    <dbReference type="NCBI Taxonomy" id="77586"/>
    <lineage>
        <taxon>Eukaryota</taxon>
        <taxon>Viridiplantae</taxon>
        <taxon>Streptophyta</taxon>
        <taxon>Embryophyta</taxon>
        <taxon>Tracheophyta</taxon>
        <taxon>Spermatophyta</taxon>
        <taxon>Magnoliopsida</taxon>
        <taxon>Liliopsida</taxon>
        <taxon>Poales</taxon>
        <taxon>Poaceae</taxon>
        <taxon>BOP clade</taxon>
        <taxon>Oryzoideae</taxon>
        <taxon>Oryzeae</taxon>
        <taxon>Oryzinae</taxon>
        <taxon>Leersia</taxon>
    </lineage>
</organism>
<dbReference type="Proteomes" id="UP000032180">
    <property type="component" value="Chromosome 2"/>
</dbReference>
<evidence type="ECO:0000256" key="4">
    <source>
        <dbReference type="ARBA" id="ARBA00022821"/>
    </source>
</evidence>
<feature type="binding site" description="axial binding residue" evidence="8">
    <location>
        <position position="451"/>
    </location>
    <ligand>
        <name>heme</name>
        <dbReference type="ChEBI" id="CHEBI:30413"/>
    </ligand>
    <ligandPart>
        <name>Fe</name>
        <dbReference type="ChEBI" id="CHEBI:18248"/>
    </ligandPart>
</feature>
<protein>
    <recommendedName>
        <fullName evidence="12">Cytochrome P450</fullName>
    </recommendedName>
</protein>
<evidence type="ECO:0000256" key="3">
    <source>
        <dbReference type="ARBA" id="ARBA00022723"/>
    </source>
</evidence>
<keyword evidence="3 8" id="KW-0479">Metal-binding</keyword>
<dbReference type="InterPro" id="IPR002401">
    <property type="entry name" value="Cyt_P450_E_grp-I"/>
</dbReference>
<keyword evidence="6 9" id="KW-0560">Oxidoreductase</keyword>
<dbReference type="FunFam" id="1.10.630.10:FF:000007">
    <property type="entry name" value="Cytochrome P450 76C4"/>
    <property type="match status" value="1"/>
</dbReference>
<dbReference type="GO" id="GO:0005506">
    <property type="term" value="F:iron ion binding"/>
    <property type="evidence" value="ECO:0007669"/>
    <property type="project" value="InterPro"/>
</dbReference>
<dbReference type="EnsemblPlants" id="LPERR02G17220.1">
    <property type="protein sequence ID" value="LPERR02G17220.1"/>
    <property type="gene ID" value="LPERR02G17220"/>
</dbReference>
<evidence type="ECO:0000256" key="7">
    <source>
        <dbReference type="ARBA" id="ARBA00023004"/>
    </source>
</evidence>
<dbReference type="HOGENOM" id="CLU_001570_4_2_1"/>
<keyword evidence="5" id="KW-0472">Membrane</keyword>
<keyword evidence="8 9" id="KW-0349">Heme</keyword>
<evidence type="ECO:0000256" key="2">
    <source>
        <dbReference type="ARBA" id="ARBA00022692"/>
    </source>
</evidence>
<evidence type="ECO:0000256" key="1">
    <source>
        <dbReference type="ARBA" id="ARBA00010617"/>
    </source>
</evidence>
<keyword evidence="5" id="KW-1133">Transmembrane helix</keyword>
<dbReference type="PRINTS" id="PR00385">
    <property type="entry name" value="P450"/>
</dbReference>
<dbReference type="PRINTS" id="PR00463">
    <property type="entry name" value="EP450I"/>
</dbReference>
<dbReference type="PANTHER" id="PTHR47950">
    <property type="entry name" value="CYTOCHROME P450, FAMILY 76, SUBFAMILY C, POLYPEPTIDE 5-RELATED"/>
    <property type="match status" value="1"/>
</dbReference>
<evidence type="ECO:0008006" key="12">
    <source>
        <dbReference type="Google" id="ProtNLM"/>
    </source>
</evidence>
<evidence type="ECO:0000313" key="10">
    <source>
        <dbReference type="EnsemblPlants" id="LPERR02G17220.1"/>
    </source>
</evidence>